<reference evidence="1" key="1">
    <citation type="submission" date="2020-05" db="UniProtKB">
        <authorList>
            <consortium name="EnsemblMetazoa"/>
        </authorList>
    </citation>
    <scope>IDENTIFICATION</scope>
    <source>
        <strain evidence="1">Yale</strain>
    </source>
</reference>
<accession>A0A1B0FHQ5</accession>
<protein>
    <submittedName>
        <fullName evidence="1">Uncharacterized protein</fullName>
    </submittedName>
</protein>
<dbReference type="EMBL" id="CCAG010019923">
    <property type="status" value="NOT_ANNOTATED_CDS"/>
    <property type="molecule type" value="Genomic_DNA"/>
</dbReference>
<name>A0A1B0FHQ5_GLOMM</name>
<dbReference type="VEuPathDB" id="VectorBase:GMOY003318"/>
<evidence type="ECO:0000313" key="2">
    <source>
        <dbReference type="Proteomes" id="UP000092444"/>
    </source>
</evidence>
<sequence length="98" mass="11768">MNCGTFAINLLLMFYNINIDRQTYFGNKISYIWYWYITIVAEKFSRALTSQAVMTAFDGIQDRMIIQTHIFEWIFTRCHFGTLWRHIFLYITSQATCQ</sequence>
<dbReference type="AlphaFoldDB" id="A0A1B0FHQ5"/>
<organism evidence="1 2">
    <name type="scientific">Glossina morsitans morsitans</name>
    <name type="common">Savannah tsetse fly</name>
    <dbReference type="NCBI Taxonomy" id="37546"/>
    <lineage>
        <taxon>Eukaryota</taxon>
        <taxon>Metazoa</taxon>
        <taxon>Ecdysozoa</taxon>
        <taxon>Arthropoda</taxon>
        <taxon>Hexapoda</taxon>
        <taxon>Insecta</taxon>
        <taxon>Pterygota</taxon>
        <taxon>Neoptera</taxon>
        <taxon>Endopterygota</taxon>
        <taxon>Diptera</taxon>
        <taxon>Brachycera</taxon>
        <taxon>Muscomorpha</taxon>
        <taxon>Hippoboscoidea</taxon>
        <taxon>Glossinidae</taxon>
        <taxon>Glossina</taxon>
    </lineage>
</organism>
<dbReference type="EnsemblMetazoa" id="GMOY003318-RA">
    <property type="protein sequence ID" value="GMOY003318-PA"/>
    <property type="gene ID" value="GMOY003318"/>
</dbReference>
<dbReference type="Proteomes" id="UP000092444">
    <property type="component" value="Unassembled WGS sequence"/>
</dbReference>
<keyword evidence="2" id="KW-1185">Reference proteome</keyword>
<evidence type="ECO:0000313" key="1">
    <source>
        <dbReference type="EnsemblMetazoa" id="GMOY003318-PA"/>
    </source>
</evidence>
<proteinExistence type="predicted"/>